<keyword evidence="6" id="KW-1185">Reference proteome</keyword>
<dbReference type="Proteomes" id="UP001642409">
    <property type="component" value="Unassembled WGS sequence"/>
</dbReference>
<organism evidence="5 6">
    <name type="scientific">Hexamita inflata</name>
    <dbReference type="NCBI Taxonomy" id="28002"/>
    <lineage>
        <taxon>Eukaryota</taxon>
        <taxon>Metamonada</taxon>
        <taxon>Diplomonadida</taxon>
        <taxon>Hexamitidae</taxon>
        <taxon>Hexamitinae</taxon>
        <taxon>Hexamita</taxon>
    </lineage>
</organism>
<dbReference type="Pfam" id="PF00112">
    <property type="entry name" value="Peptidase_C1"/>
    <property type="match status" value="1"/>
</dbReference>
<feature type="region of interest" description="Disordered" evidence="2">
    <location>
        <begin position="1"/>
        <end position="20"/>
    </location>
</feature>
<gene>
    <name evidence="5" type="ORF">HINF_LOCUS22294</name>
</gene>
<evidence type="ECO:0000256" key="3">
    <source>
        <dbReference type="SAM" id="Phobius"/>
    </source>
</evidence>
<evidence type="ECO:0000313" key="6">
    <source>
        <dbReference type="Proteomes" id="UP001642409"/>
    </source>
</evidence>
<comment type="similarity">
    <text evidence="1">Belongs to the peptidase C1 family.</text>
</comment>
<dbReference type="InterPro" id="IPR013128">
    <property type="entry name" value="Peptidase_C1A"/>
</dbReference>
<evidence type="ECO:0000313" key="5">
    <source>
        <dbReference type="EMBL" id="CAL6010872.1"/>
    </source>
</evidence>
<keyword evidence="3" id="KW-0472">Membrane</keyword>
<reference evidence="5 6" key="1">
    <citation type="submission" date="2024-07" db="EMBL/GenBank/DDBJ databases">
        <authorList>
            <person name="Akdeniz Z."/>
        </authorList>
    </citation>
    <scope>NUCLEOTIDE SEQUENCE [LARGE SCALE GENOMIC DNA]</scope>
</reference>
<evidence type="ECO:0000256" key="2">
    <source>
        <dbReference type="SAM" id="MobiDB-lite"/>
    </source>
</evidence>
<name>A0ABP1I9T4_9EUKA</name>
<dbReference type="InterPro" id="IPR000668">
    <property type="entry name" value="Peptidase_C1A_C"/>
</dbReference>
<sequence>MDIQHQNVSKNQTKNKSRKQNMVTDCLSSLSCSIENPISTLAQIYESVDLIEMQLMTKPKDQGECSSGWAFSTIAIFENLILYDKVNYEKSIWFGDNIDLSEIYLMTNSINNNFCEGGDFVTTINEFDHLQNINTVEMEINFPYSNIIQANISYQDQVLISPSIQQNEYLIPYKQFDIEDSNIISQTGPVVIFQSYQSTNRFTIQTRMDIKSYLSQGISVVAQMCADSPLLDYYNGLTYLDVPCKCDKYTGSNSYYDCMYNIINHQVVIAGYGKKDGVDVWVIRNSWGSSWGADGNFYVPIGTNSFCIETFAMALIPKYYNLTLNWQNKGSCQRGKLTQLDFDEGKLVDNDGSITAEPNIIIKSLSLKQIIIITLLSLIAIAIIVLVTICLFCKKIRASHE</sequence>
<feature type="compositionally biased region" description="Polar residues" evidence="2">
    <location>
        <begin position="1"/>
        <end position="12"/>
    </location>
</feature>
<keyword evidence="3" id="KW-0812">Transmembrane</keyword>
<evidence type="ECO:0000259" key="4">
    <source>
        <dbReference type="SMART" id="SM00645"/>
    </source>
</evidence>
<protein>
    <submittedName>
        <fullName evidence="5">Cathepsin_L</fullName>
    </submittedName>
</protein>
<dbReference type="PANTHER" id="PTHR12411">
    <property type="entry name" value="CYSTEINE PROTEASE FAMILY C1-RELATED"/>
    <property type="match status" value="1"/>
</dbReference>
<feature type="domain" description="Peptidase C1A papain C-terminal" evidence="4">
    <location>
        <begin position="44"/>
        <end position="316"/>
    </location>
</feature>
<dbReference type="Gene3D" id="3.90.70.10">
    <property type="entry name" value="Cysteine proteinases"/>
    <property type="match status" value="1"/>
</dbReference>
<proteinExistence type="inferred from homology"/>
<dbReference type="InterPro" id="IPR038765">
    <property type="entry name" value="Papain-like_cys_pep_sf"/>
</dbReference>
<feature type="transmembrane region" description="Helical" evidence="3">
    <location>
        <begin position="370"/>
        <end position="393"/>
    </location>
</feature>
<dbReference type="SUPFAM" id="SSF54001">
    <property type="entry name" value="Cysteine proteinases"/>
    <property type="match status" value="1"/>
</dbReference>
<dbReference type="SMART" id="SM00645">
    <property type="entry name" value="Pept_C1"/>
    <property type="match status" value="1"/>
</dbReference>
<dbReference type="EMBL" id="CAXDID020000062">
    <property type="protein sequence ID" value="CAL6010872.1"/>
    <property type="molecule type" value="Genomic_DNA"/>
</dbReference>
<keyword evidence="3" id="KW-1133">Transmembrane helix</keyword>
<accession>A0ABP1I9T4</accession>
<comment type="caution">
    <text evidence="5">The sequence shown here is derived from an EMBL/GenBank/DDBJ whole genome shotgun (WGS) entry which is preliminary data.</text>
</comment>
<evidence type="ECO:0000256" key="1">
    <source>
        <dbReference type="ARBA" id="ARBA00008455"/>
    </source>
</evidence>